<comment type="subcellular location">
    <subcellularLocation>
        <location evidence="1">Membrane</location>
        <topology evidence="1">Multi-pass membrane protein</topology>
    </subcellularLocation>
</comment>
<keyword evidence="7" id="KW-1185">Reference proteome</keyword>
<evidence type="ECO:0000256" key="3">
    <source>
        <dbReference type="ARBA" id="ARBA00022692"/>
    </source>
</evidence>
<evidence type="ECO:0000256" key="4">
    <source>
        <dbReference type="ARBA" id="ARBA00022989"/>
    </source>
</evidence>
<name>A0A397NQ10_9SPHN</name>
<sequence length="519" mass="54468">MDWRVKPLDAILATAEKKSLHRTLGWFQLMLFGIGCVIGTGIFVLTAAGAQKAGPGLMLAFAIAGAICIVAALCYAEIAAMVPVAGSAYTYTYTTMGEFLAWTVGWALILEYAVAASAVSVGWSGYFSGTILNQFLGIQLPPWLAAAPLALGGAPGGFINLPAVAIALLITWLLMIGTTESARVNAVLVLIKVAALTAFVALTLPSSDFDVERFNPFLPAGVFGGFGTGVGAVGAAATIFFAYVGFDAVSTAAEETKNPQRNVPIGLIGSLLFCTVFYILVAAGAIGTIGGQPIMGPNGIPFPAGSEELARQCALPQYAEALVCSNEALAHVLRMIGWSGVGNMIGVAANFALPSVILILLFGQTRIFFVMSRDGLLPEGLSKIHPKWKTPYVVTAITGSLVAVAAAFLPVGQLADIANAGTLYAFMMVAIAVLVLRKTQADRPRSFRTPFIWVVAPLTVAGCVFLFFNLPAAAMLVLPIWGVIGLFVYFAYGYRKSQLARGIVEVVPMDDEEPLTPGV</sequence>
<keyword evidence="4" id="KW-1133">Transmembrane helix</keyword>
<dbReference type="Pfam" id="PF13520">
    <property type="entry name" value="AA_permease_2"/>
    <property type="match status" value="1"/>
</dbReference>
<dbReference type="EMBL" id="QXDC01000004">
    <property type="protein sequence ID" value="RIA37773.1"/>
    <property type="molecule type" value="Genomic_DNA"/>
</dbReference>
<evidence type="ECO:0000256" key="1">
    <source>
        <dbReference type="ARBA" id="ARBA00004141"/>
    </source>
</evidence>
<accession>A0A397NQ10</accession>
<dbReference type="InterPro" id="IPR002293">
    <property type="entry name" value="AA/rel_permease1"/>
</dbReference>
<keyword evidence="2" id="KW-0813">Transport</keyword>
<dbReference type="Gene3D" id="1.20.1740.10">
    <property type="entry name" value="Amino acid/polyamine transporter I"/>
    <property type="match status" value="1"/>
</dbReference>
<dbReference type="RefSeq" id="WP_425454960.1">
    <property type="nucleotide sequence ID" value="NZ_QXDC01000004.1"/>
</dbReference>
<comment type="caution">
    <text evidence="6">The sequence shown here is derived from an EMBL/GenBank/DDBJ whole genome shotgun (WGS) entry which is preliminary data.</text>
</comment>
<proteinExistence type="predicted"/>
<keyword evidence="3" id="KW-0812">Transmembrane</keyword>
<protein>
    <submittedName>
        <fullName evidence="6">Amino acid/polyamine/organocation transporter (APC superfamily)</fullName>
    </submittedName>
</protein>
<evidence type="ECO:0000256" key="5">
    <source>
        <dbReference type="ARBA" id="ARBA00023136"/>
    </source>
</evidence>
<reference evidence="6 7" key="1">
    <citation type="submission" date="2018-08" db="EMBL/GenBank/DDBJ databases">
        <title>Genomic Encyclopedia of Type Strains, Phase IV (KMG-IV): sequencing the most valuable type-strain genomes for metagenomic binning, comparative biology and taxonomic classification.</title>
        <authorList>
            <person name="Goeker M."/>
        </authorList>
    </citation>
    <scope>NUCLEOTIDE SEQUENCE [LARGE SCALE GENOMIC DNA]</scope>
    <source>
        <strain evidence="6 7">DSM 25527</strain>
    </source>
</reference>
<dbReference type="GO" id="GO:0016020">
    <property type="term" value="C:membrane"/>
    <property type="evidence" value="ECO:0007669"/>
    <property type="project" value="UniProtKB-SubCell"/>
</dbReference>
<dbReference type="Proteomes" id="UP000266568">
    <property type="component" value="Unassembled WGS sequence"/>
</dbReference>
<evidence type="ECO:0000313" key="7">
    <source>
        <dbReference type="Proteomes" id="UP000266568"/>
    </source>
</evidence>
<dbReference type="GO" id="GO:0015171">
    <property type="term" value="F:amino acid transmembrane transporter activity"/>
    <property type="evidence" value="ECO:0007669"/>
    <property type="project" value="TreeGrafter"/>
</dbReference>
<keyword evidence="5" id="KW-0472">Membrane</keyword>
<evidence type="ECO:0000313" key="6">
    <source>
        <dbReference type="EMBL" id="RIA37773.1"/>
    </source>
</evidence>
<dbReference type="AlphaFoldDB" id="A0A397NQ10"/>
<dbReference type="PANTHER" id="PTHR43243:SF4">
    <property type="entry name" value="CATIONIC AMINO ACID TRANSPORTER 4"/>
    <property type="match status" value="1"/>
</dbReference>
<dbReference type="PANTHER" id="PTHR43243">
    <property type="entry name" value="INNER MEMBRANE TRANSPORTER YGJI-RELATED"/>
    <property type="match status" value="1"/>
</dbReference>
<evidence type="ECO:0000256" key="2">
    <source>
        <dbReference type="ARBA" id="ARBA00022448"/>
    </source>
</evidence>
<gene>
    <name evidence="6" type="ORF">DFR49_3661</name>
</gene>
<organism evidence="6 7">
    <name type="scientific">Hephaestia caeni</name>
    <dbReference type="NCBI Taxonomy" id="645617"/>
    <lineage>
        <taxon>Bacteria</taxon>
        <taxon>Pseudomonadati</taxon>
        <taxon>Pseudomonadota</taxon>
        <taxon>Alphaproteobacteria</taxon>
        <taxon>Sphingomonadales</taxon>
        <taxon>Sphingomonadaceae</taxon>
        <taxon>Hephaestia</taxon>
    </lineage>
</organism>
<dbReference type="PIRSF" id="PIRSF006060">
    <property type="entry name" value="AA_transporter"/>
    <property type="match status" value="1"/>
</dbReference>